<gene>
    <name evidence="1" type="ORF">GARC_3513</name>
</gene>
<proteinExistence type="predicted"/>
<dbReference type="Gene3D" id="3.40.190.10">
    <property type="entry name" value="Periplasmic binding protein-like II"/>
    <property type="match status" value="2"/>
</dbReference>
<dbReference type="STRING" id="493475.GARC_3513"/>
<protein>
    <submittedName>
        <fullName evidence="1">Uncharacterized protein</fullName>
    </submittedName>
</protein>
<dbReference type="Proteomes" id="UP000006327">
    <property type="component" value="Unassembled WGS sequence"/>
</dbReference>
<evidence type="ECO:0000313" key="2">
    <source>
        <dbReference type="Proteomes" id="UP000006327"/>
    </source>
</evidence>
<dbReference type="EMBL" id="BAEO01000054">
    <property type="protein sequence ID" value="GAC20468.1"/>
    <property type="molecule type" value="Genomic_DNA"/>
</dbReference>
<dbReference type="SUPFAM" id="SSF53850">
    <property type="entry name" value="Periplasmic binding protein-like II"/>
    <property type="match status" value="1"/>
</dbReference>
<sequence>MLLAFIPLARAGHFVVGSENINYYPHYKFVSNQTDKGYVWAVMHAFAKDSGHSFEYKAFPIKRLHRESLEGRIDFSYPDNPSWQSKERDQTGKIFSDSFITSYGNTMVLATRKSKGLTDFETVAVPHGFTSVMYAELVAKNRIQLLEVPDALTALKLVLMERVDGADVEYNVANYLLHQQGLKGVLIHDMSLPSDPVTFHLSTRKHPIIIKQLNQFLSSNTALLKDLKVAYQLIEPN</sequence>
<organism evidence="1 2">
    <name type="scientific">Paraglaciecola arctica BSs20135</name>
    <dbReference type="NCBI Taxonomy" id="493475"/>
    <lineage>
        <taxon>Bacteria</taxon>
        <taxon>Pseudomonadati</taxon>
        <taxon>Pseudomonadota</taxon>
        <taxon>Gammaproteobacteria</taxon>
        <taxon>Alteromonadales</taxon>
        <taxon>Alteromonadaceae</taxon>
        <taxon>Paraglaciecola</taxon>
    </lineage>
</organism>
<keyword evidence="2" id="KW-1185">Reference proteome</keyword>
<accession>K6YUT8</accession>
<name>K6YUT8_9ALTE</name>
<dbReference type="eggNOG" id="COG0834">
    <property type="taxonomic scope" value="Bacteria"/>
</dbReference>
<comment type="caution">
    <text evidence="1">The sequence shown here is derived from an EMBL/GenBank/DDBJ whole genome shotgun (WGS) entry which is preliminary data.</text>
</comment>
<evidence type="ECO:0000313" key="1">
    <source>
        <dbReference type="EMBL" id="GAC20468.1"/>
    </source>
</evidence>
<dbReference type="AlphaFoldDB" id="K6YUT8"/>
<reference evidence="1 2" key="1">
    <citation type="journal article" date="2017" name="Antonie Van Leeuwenhoek">
        <title>Rhizobium rhizosphaerae sp. nov., a novel species isolated from rice rhizosphere.</title>
        <authorList>
            <person name="Zhao J.J."/>
            <person name="Zhang J."/>
            <person name="Zhang R.J."/>
            <person name="Zhang C.W."/>
            <person name="Yin H.Q."/>
            <person name="Zhang X.X."/>
        </authorList>
    </citation>
    <scope>NUCLEOTIDE SEQUENCE [LARGE SCALE GENOMIC DNA]</scope>
    <source>
        <strain evidence="1 2">BSs20135</strain>
    </source>
</reference>